<feature type="transmembrane region" description="Helical" evidence="1">
    <location>
        <begin position="21"/>
        <end position="44"/>
    </location>
</feature>
<keyword evidence="1" id="KW-0812">Transmembrane</keyword>
<reference evidence="2 3" key="1">
    <citation type="journal article" date="2009" name="Stand. Genomic Sci.">
        <title>Complete genome sequence of Slackia heliotrinireducens type strain (RHS 1).</title>
        <authorList>
            <person name="Pukall R."/>
            <person name="Lapidus A."/>
            <person name="Nolan M."/>
            <person name="Copeland A."/>
            <person name="Glavina Del Rio T."/>
            <person name="Lucas S."/>
            <person name="Chen F."/>
            <person name="Tice H."/>
            <person name="Cheng J.F."/>
            <person name="Chertkov O."/>
            <person name="Bruce D."/>
            <person name="Goodwin L."/>
            <person name="Kuske C."/>
            <person name="Brettin T."/>
            <person name="Detter J.C."/>
            <person name="Han C."/>
            <person name="Pitluck S."/>
            <person name="Pati A."/>
            <person name="Mavrommatis K."/>
            <person name="Ivanova N."/>
            <person name="Ovchinnikova G."/>
            <person name="Chen A."/>
            <person name="Palaniappan K."/>
            <person name="Schneider S."/>
            <person name="Rohde M."/>
            <person name="Chain P."/>
            <person name="D'haeseleer P."/>
            <person name="Goker M."/>
            <person name="Bristow J."/>
            <person name="Eisen J.A."/>
            <person name="Markowitz V."/>
            <person name="Kyrpides N.C."/>
            <person name="Klenk H.P."/>
            <person name="Hugenholtz P."/>
        </authorList>
    </citation>
    <scope>NUCLEOTIDE SEQUENCE [LARGE SCALE GENOMIC DNA]</scope>
    <source>
        <strain evidence="3">ATCC 29202 / DSM 20476 / NCTC 11029 / RHS 1</strain>
    </source>
</reference>
<feature type="transmembrane region" description="Helical" evidence="1">
    <location>
        <begin position="82"/>
        <end position="104"/>
    </location>
</feature>
<evidence type="ECO:0000313" key="3">
    <source>
        <dbReference type="Proteomes" id="UP000002026"/>
    </source>
</evidence>
<dbReference type="AlphaFoldDB" id="C7N421"/>
<dbReference type="STRING" id="471855.Shel_27600"/>
<feature type="transmembrane region" description="Helical" evidence="1">
    <location>
        <begin position="56"/>
        <end position="76"/>
    </location>
</feature>
<feature type="transmembrane region" description="Helical" evidence="1">
    <location>
        <begin position="184"/>
        <end position="204"/>
    </location>
</feature>
<organism evidence="2 3">
    <name type="scientific">Slackia heliotrinireducens (strain ATCC 29202 / DSM 20476 / NCTC 11029 / RHS 1)</name>
    <name type="common">Peptococcus heliotrinreducens</name>
    <dbReference type="NCBI Taxonomy" id="471855"/>
    <lineage>
        <taxon>Bacteria</taxon>
        <taxon>Bacillati</taxon>
        <taxon>Actinomycetota</taxon>
        <taxon>Coriobacteriia</taxon>
        <taxon>Eggerthellales</taxon>
        <taxon>Eggerthellaceae</taxon>
        <taxon>Slackia</taxon>
    </lineage>
</organism>
<proteinExistence type="predicted"/>
<feature type="transmembrane region" description="Helical" evidence="1">
    <location>
        <begin position="216"/>
        <end position="233"/>
    </location>
</feature>
<sequence>MHEDYTVQHIIDTFSLSNPDFTGIIIAFAIANAIGLLEYAWAVALSLKENKTPFPAWCHAFMFAHDLTAGIVFATLAFQHHFFWLFVVYGLGMLTWTCLEAINIRTVIKYEKEEAFGIGVSTRDAVIALVLMVAFFLCVVNILRWNMNDVAMFYWLPLTNVVMAVAPGYVLAKRRSREGSSVMVYIFVVIGTVFNFMPAPIGLFTSTTPWIYNQPIWFAVGAVCTVTAVYNLYRILQLPPKTIDMGTYKKKPIW</sequence>
<dbReference type="EMBL" id="CP001684">
    <property type="protein sequence ID" value="ACV23757.1"/>
    <property type="molecule type" value="Genomic_DNA"/>
</dbReference>
<name>C7N421_SLAHD</name>
<evidence type="ECO:0000313" key="2">
    <source>
        <dbReference type="EMBL" id="ACV23757.1"/>
    </source>
</evidence>
<dbReference type="RefSeq" id="WP_012799852.1">
    <property type="nucleotide sequence ID" value="NC_013165.1"/>
</dbReference>
<dbReference type="eggNOG" id="ENOG5031MCG">
    <property type="taxonomic scope" value="Bacteria"/>
</dbReference>
<keyword evidence="3" id="KW-1185">Reference proteome</keyword>
<accession>C7N421</accession>
<keyword evidence="1" id="KW-1133">Transmembrane helix</keyword>
<dbReference type="Proteomes" id="UP000002026">
    <property type="component" value="Chromosome"/>
</dbReference>
<evidence type="ECO:0000256" key="1">
    <source>
        <dbReference type="SAM" id="Phobius"/>
    </source>
</evidence>
<feature type="transmembrane region" description="Helical" evidence="1">
    <location>
        <begin position="151"/>
        <end position="172"/>
    </location>
</feature>
<protein>
    <submittedName>
        <fullName evidence="2">Uncharacterized protein</fullName>
    </submittedName>
</protein>
<dbReference type="KEGG" id="shi:Shel_27600"/>
<feature type="transmembrane region" description="Helical" evidence="1">
    <location>
        <begin position="125"/>
        <end position="145"/>
    </location>
</feature>
<gene>
    <name evidence="2" type="ordered locus">Shel_27600</name>
</gene>
<keyword evidence="1" id="KW-0472">Membrane</keyword>
<dbReference type="HOGENOM" id="CLU_092028_0_0_11"/>